<evidence type="ECO:0000256" key="3">
    <source>
        <dbReference type="ARBA" id="ARBA00004442"/>
    </source>
</evidence>
<keyword evidence="11" id="KW-1185">Reference proteome</keyword>
<dbReference type="RefSeq" id="WP_092050387.1">
    <property type="nucleotide sequence ID" value="NZ_FOQD01000008.1"/>
</dbReference>
<dbReference type="AlphaFoldDB" id="A0A1I3HLG9"/>
<dbReference type="PANTHER" id="PTHR34933:SF1">
    <property type="entry name" value="FLAGELLAR L-RING PROTEIN"/>
    <property type="match status" value="1"/>
</dbReference>
<comment type="subcellular location">
    <subcellularLocation>
        <location evidence="2">Bacterial flagellum basal body</location>
    </subcellularLocation>
    <subcellularLocation>
        <location evidence="3">Cell outer membrane</location>
    </subcellularLocation>
</comment>
<dbReference type="GO" id="GO:0003774">
    <property type="term" value="F:cytoskeletal motor activity"/>
    <property type="evidence" value="ECO:0007669"/>
    <property type="project" value="InterPro"/>
</dbReference>
<dbReference type="InterPro" id="IPR000527">
    <property type="entry name" value="Flag_Lring"/>
</dbReference>
<evidence type="ECO:0000256" key="7">
    <source>
        <dbReference type="ARBA" id="ARBA00023143"/>
    </source>
</evidence>
<gene>
    <name evidence="10" type="ORF">SAMN05421753_108109</name>
</gene>
<dbReference type="PANTHER" id="PTHR34933">
    <property type="entry name" value="FLAGELLAR L-RING PROTEIN"/>
    <property type="match status" value="1"/>
</dbReference>
<keyword evidence="10" id="KW-0282">Flagellum</keyword>
<dbReference type="Proteomes" id="UP000199518">
    <property type="component" value="Unassembled WGS sequence"/>
</dbReference>
<evidence type="ECO:0000313" key="10">
    <source>
        <dbReference type="EMBL" id="SFI36459.1"/>
    </source>
</evidence>
<keyword evidence="7" id="KW-0975">Bacterial flagellum</keyword>
<evidence type="ECO:0000256" key="2">
    <source>
        <dbReference type="ARBA" id="ARBA00004117"/>
    </source>
</evidence>
<feature type="region of interest" description="Disordered" evidence="9">
    <location>
        <begin position="63"/>
        <end position="87"/>
    </location>
</feature>
<evidence type="ECO:0000256" key="5">
    <source>
        <dbReference type="ARBA" id="ARBA00022729"/>
    </source>
</evidence>
<keyword evidence="10" id="KW-0969">Cilium</keyword>
<accession>A0A1I3HLG9</accession>
<evidence type="ECO:0000256" key="9">
    <source>
        <dbReference type="SAM" id="MobiDB-lite"/>
    </source>
</evidence>
<dbReference type="STRING" id="1576369.SAMN05421753_108109"/>
<keyword evidence="10" id="KW-0966">Cell projection</keyword>
<comment type="function">
    <text evidence="1">Assembles around the rod to form the L-ring and probably protects the motor/basal body from shearing forces during rotation.</text>
</comment>
<keyword evidence="6" id="KW-0472">Membrane</keyword>
<organism evidence="10 11">
    <name type="scientific">Planctomicrobium piriforme</name>
    <dbReference type="NCBI Taxonomy" id="1576369"/>
    <lineage>
        <taxon>Bacteria</taxon>
        <taxon>Pseudomonadati</taxon>
        <taxon>Planctomycetota</taxon>
        <taxon>Planctomycetia</taxon>
        <taxon>Planctomycetales</taxon>
        <taxon>Planctomycetaceae</taxon>
        <taxon>Planctomicrobium</taxon>
    </lineage>
</organism>
<evidence type="ECO:0000313" key="11">
    <source>
        <dbReference type="Proteomes" id="UP000199518"/>
    </source>
</evidence>
<dbReference type="GO" id="GO:0071973">
    <property type="term" value="P:bacterial-type flagellum-dependent cell motility"/>
    <property type="evidence" value="ECO:0007669"/>
    <property type="project" value="InterPro"/>
</dbReference>
<dbReference type="PRINTS" id="PR01008">
    <property type="entry name" value="FLGLRINGFLGH"/>
</dbReference>
<sequence>MFKNKSKPCIAWGCLSILVASQSTVDAESLWLQRTPERGFLFYDSKARNIGDSVTVIISQTTDVDNSEDRSMEKSTSAKGTFDVTGSSDGGFGSQSAKAALDLNSTSDRKFDGSSAYSTAQAFTDRMTCTVMDVLPNGNMVVTGERRVRVAGEERTLVATGIIRGLDIGPDNTISSQYISQFHLDYQASGVSQKFTRQGWLGRAVNVVWPW</sequence>
<proteinExistence type="inferred from homology"/>
<keyword evidence="5" id="KW-0732">Signal</keyword>
<evidence type="ECO:0000256" key="6">
    <source>
        <dbReference type="ARBA" id="ARBA00023136"/>
    </source>
</evidence>
<dbReference type="OrthoDB" id="252240at2"/>
<feature type="compositionally biased region" description="Polar residues" evidence="9">
    <location>
        <begin position="74"/>
        <end position="87"/>
    </location>
</feature>
<evidence type="ECO:0000256" key="4">
    <source>
        <dbReference type="ARBA" id="ARBA00006929"/>
    </source>
</evidence>
<protein>
    <submittedName>
        <fullName evidence="10">Flagellar L-ring protein FlgH</fullName>
    </submittedName>
</protein>
<name>A0A1I3HLG9_9PLAN</name>
<dbReference type="Pfam" id="PF02107">
    <property type="entry name" value="FlgH"/>
    <property type="match status" value="1"/>
</dbReference>
<dbReference type="GO" id="GO:0009279">
    <property type="term" value="C:cell outer membrane"/>
    <property type="evidence" value="ECO:0007669"/>
    <property type="project" value="UniProtKB-SubCell"/>
</dbReference>
<dbReference type="GO" id="GO:0009427">
    <property type="term" value="C:bacterial-type flagellum basal body, distal rod, L ring"/>
    <property type="evidence" value="ECO:0007669"/>
    <property type="project" value="InterPro"/>
</dbReference>
<keyword evidence="8" id="KW-0998">Cell outer membrane</keyword>
<evidence type="ECO:0000256" key="8">
    <source>
        <dbReference type="ARBA" id="ARBA00023237"/>
    </source>
</evidence>
<dbReference type="EMBL" id="FOQD01000008">
    <property type="protein sequence ID" value="SFI36459.1"/>
    <property type="molecule type" value="Genomic_DNA"/>
</dbReference>
<evidence type="ECO:0000256" key="1">
    <source>
        <dbReference type="ARBA" id="ARBA00002591"/>
    </source>
</evidence>
<reference evidence="11" key="1">
    <citation type="submission" date="2016-10" db="EMBL/GenBank/DDBJ databases">
        <authorList>
            <person name="Varghese N."/>
            <person name="Submissions S."/>
        </authorList>
    </citation>
    <scope>NUCLEOTIDE SEQUENCE [LARGE SCALE GENOMIC DNA]</scope>
    <source>
        <strain evidence="11">DSM 26348</strain>
    </source>
</reference>
<comment type="similarity">
    <text evidence="4">Belongs to the FlgH family.</text>
</comment>